<keyword evidence="10" id="KW-0406">Ion transport</keyword>
<evidence type="ECO:0000313" key="14">
    <source>
        <dbReference type="EMBL" id="AZN71661.1"/>
    </source>
</evidence>
<feature type="region of interest" description="Disordered" evidence="12">
    <location>
        <begin position="125"/>
        <end position="213"/>
    </location>
</feature>
<keyword evidence="15" id="KW-1185">Reference proteome</keyword>
<keyword evidence="6 13" id="KW-0732">Signal</keyword>
<keyword evidence="11" id="KW-1015">Disulfide bond</keyword>
<evidence type="ECO:0000256" key="6">
    <source>
        <dbReference type="ARBA" id="ARBA00022729"/>
    </source>
</evidence>
<dbReference type="PANTHER" id="PTHR42953:SF3">
    <property type="entry name" value="HIGH-AFFINITY ZINC UPTAKE SYSTEM PROTEIN ZNUA"/>
    <property type="match status" value="1"/>
</dbReference>
<dbReference type="KEGG" id="abaw:D5400_10580"/>
<gene>
    <name evidence="14" type="ORF">D5400_10580</name>
</gene>
<dbReference type="GO" id="GO:0046872">
    <property type="term" value="F:metal ion binding"/>
    <property type="evidence" value="ECO:0007669"/>
    <property type="project" value="UniProtKB-KW"/>
</dbReference>
<dbReference type="SUPFAM" id="SSF53807">
    <property type="entry name" value="Helical backbone' metal receptor"/>
    <property type="match status" value="1"/>
</dbReference>
<protein>
    <recommendedName>
        <fullName evidence="3">High-affinity zinc uptake system protein ZnuA</fullName>
    </recommendedName>
</protein>
<dbReference type="GO" id="GO:0006829">
    <property type="term" value="P:zinc ion transport"/>
    <property type="evidence" value="ECO:0007669"/>
    <property type="project" value="UniProtKB-KW"/>
</dbReference>
<dbReference type="OrthoDB" id="7346865at2"/>
<evidence type="ECO:0000256" key="2">
    <source>
        <dbReference type="ARBA" id="ARBA00011028"/>
    </source>
</evidence>
<dbReference type="AlphaFoldDB" id="A0A3S9B473"/>
<evidence type="ECO:0000256" key="3">
    <source>
        <dbReference type="ARBA" id="ARBA00015915"/>
    </source>
</evidence>
<dbReference type="CDD" id="cd01019">
    <property type="entry name" value="ZnuA"/>
    <property type="match status" value="1"/>
</dbReference>
<keyword evidence="9" id="KW-0864">Zinc transport</keyword>
<evidence type="ECO:0000256" key="5">
    <source>
        <dbReference type="ARBA" id="ARBA00022723"/>
    </source>
</evidence>
<dbReference type="Proteomes" id="UP000268192">
    <property type="component" value="Chromosome"/>
</dbReference>
<organism evidence="14 15">
    <name type="scientific">Georhizobium profundi</name>
    <dbReference type="NCBI Taxonomy" id="2341112"/>
    <lineage>
        <taxon>Bacteria</taxon>
        <taxon>Pseudomonadati</taxon>
        <taxon>Pseudomonadota</taxon>
        <taxon>Alphaproteobacteria</taxon>
        <taxon>Hyphomicrobiales</taxon>
        <taxon>Rhizobiaceae</taxon>
        <taxon>Georhizobium</taxon>
    </lineage>
</organism>
<keyword evidence="4" id="KW-0813">Transport</keyword>
<comment type="similarity">
    <text evidence="2">Belongs to the bacterial solute-binding protein 9 family.</text>
</comment>
<evidence type="ECO:0000256" key="11">
    <source>
        <dbReference type="ARBA" id="ARBA00023157"/>
    </source>
</evidence>
<proteinExistence type="inferred from homology"/>
<dbReference type="InterPro" id="IPR050492">
    <property type="entry name" value="Bact_metal-bind_prot9"/>
</dbReference>
<evidence type="ECO:0000256" key="10">
    <source>
        <dbReference type="ARBA" id="ARBA00023065"/>
    </source>
</evidence>
<dbReference type="InterPro" id="IPR035520">
    <property type="entry name" value="ZnuA"/>
</dbReference>
<evidence type="ECO:0000256" key="4">
    <source>
        <dbReference type="ARBA" id="ARBA00022448"/>
    </source>
</evidence>
<sequence>MKSSALIASSAAAFMAATALTASPALALDGVVTSIKPIHSLVAGVMEGVDEPELLVKGAASPHTYTLRPSDAAMLQDAPLVFWVGPGLEPFLNQPLDTLSANARVVTLEQTEGMTRLEFREGGAFEAHDHGDHGDGHAHEEHAHDDHDHSHDDHDHGHDDHGNNEDHHHEQSHDHAEEAGAAHDHGHEDHAAHDHSSDDYAGHDHSGTDPHYWLDPENAKLMVGAIEAALADADPDNADTYRSNAEALTARIDELSTEIAATVEPVADRPFIVFHDAYHYFENRFGLQAAGAITISPEVAPGAERISELRQRVNELDAACVFAEPQFEPRIVNVVIEGTDAKAGVLDPEGAEIADGPDLYFELLRNMATSFATCLGEES</sequence>
<evidence type="ECO:0000256" key="12">
    <source>
        <dbReference type="SAM" id="MobiDB-lite"/>
    </source>
</evidence>
<keyword evidence="5" id="KW-0479">Metal-binding</keyword>
<dbReference type="RefSeq" id="WP_126009973.1">
    <property type="nucleotide sequence ID" value="NZ_CP032509.1"/>
</dbReference>
<comment type="subcellular location">
    <subcellularLocation>
        <location evidence="1">Periplasm</location>
    </subcellularLocation>
</comment>
<reference evidence="14 15" key="1">
    <citation type="submission" date="2018-09" db="EMBL/GenBank/DDBJ databases">
        <title>Marinorhizobium profundi gen. nov., sp. nov., isolated from a deep-sea sediment sample from the New Britain Trench and proposal of Marinorhizobiaceae fam. nov. in the order Rhizobiales of the class Alphaproteobacteria.</title>
        <authorList>
            <person name="Cao J."/>
        </authorList>
    </citation>
    <scope>NUCLEOTIDE SEQUENCE [LARGE SCALE GENOMIC DNA]</scope>
    <source>
        <strain evidence="14 15">WS11</strain>
    </source>
</reference>
<name>A0A3S9B473_9HYPH</name>
<feature type="signal peptide" evidence="13">
    <location>
        <begin position="1"/>
        <end position="27"/>
    </location>
</feature>
<dbReference type="Gene3D" id="3.40.50.1980">
    <property type="entry name" value="Nitrogenase molybdenum iron protein domain"/>
    <property type="match status" value="3"/>
</dbReference>
<evidence type="ECO:0000313" key="15">
    <source>
        <dbReference type="Proteomes" id="UP000268192"/>
    </source>
</evidence>
<dbReference type="Pfam" id="PF01297">
    <property type="entry name" value="ZnuA"/>
    <property type="match status" value="1"/>
</dbReference>
<evidence type="ECO:0000256" key="1">
    <source>
        <dbReference type="ARBA" id="ARBA00004418"/>
    </source>
</evidence>
<dbReference type="PANTHER" id="PTHR42953">
    <property type="entry name" value="HIGH-AFFINITY ZINC UPTAKE SYSTEM PROTEIN ZNUA-RELATED"/>
    <property type="match status" value="1"/>
</dbReference>
<evidence type="ECO:0000256" key="7">
    <source>
        <dbReference type="ARBA" id="ARBA00022764"/>
    </source>
</evidence>
<dbReference type="InterPro" id="IPR006127">
    <property type="entry name" value="ZnuA-like"/>
</dbReference>
<keyword evidence="7" id="KW-0574">Periplasm</keyword>
<dbReference type="EMBL" id="CP032509">
    <property type="protein sequence ID" value="AZN71661.1"/>
    <property type="molecule type" value="Genomic_DNA"/>
</dbReference>
<feature type="chain" id="PRO_5019121370" description="High-affinity zinc uptake system protein ZnuA" evidence="13">
    <location>
        <begin position="28"/>
        <end position="379"/>
    </location>
</feature>
<evidence type="ECO:0000256" key="8">
    <source>
        <dbReference type="ARBA" id="ARBA00022833"/>
    </source>
</evidence>
<evidence type="ECO:0000256" key="13">
    <source>
        <dbReference type="SAM" id="SignalP"/>
    </source>
</evidence>
<evidence type="ECO:0000256" key="9">
    <source>
        <dbReference type="ARBA" id="ARBA00022906"/>
    </source>
</evidence>
<accession>A0A3S9B473</accession>
<dbReference type="GO" id="GO:0042597">
    <property type="term" value="C:periplasmic space"/>
    <property type="evidence" value="ECO:0007669"/>
    <property type="project" value="UniProtKB-SubCell"/>
</dbReference>
<keyword evidence="8" id="KW-0862">Zinc</keyword>